<protein>
    <submittedName>
        <fullName evidence="2">Uncharacterized protein</fullName>
    </submittedName>
</protein>
<dbReference type="AlphaFoldDB" id="A0AAI8TUY0"/>
<reference evidence="1 3" key="1">
    <citation type="journal article" date="2019" name="Emerg. Microbes Infect.">
        <title>Comprehensive subspecies identification of 175 nontuberculous mycobacteria species based on 7547 genomic profiles.</title>
        <authorList>
            <person name="Matsumoto Y."/>
            <person name="Kinjo T."/>
            <person name="Motooka D."/>
            <person name="Nabeya D."/>
            <person name="Jung N."/>
            <person name="Uechi K."/>
            <person name="Horii T."/>
            <person name="Iida T."/>
            <person name="Fujita J."/>
            <person name="Nakamura S."/>
        </authorList>
    </citation>
    <scope>NUCLEOTIDE SEQUENCE [LARGE SCALE GENOMIC DNA]</scope>
    <source>
        <strain evidence="1 3">JCM 12375</strain>
    </source>
</reference>
<dbReference type="EMBL" id="AP027452">
    <property type="protein sequence ID" value="BDY29415.1"/>
    <property type="molecule type" value="Genomic_DNA"/>
</dbReference>
<reference evidence="2" key="3">
    <citation type="submission" date="2023-03" db="EMBL/GenBank/DDBJ databases">
        <title>Draft genome sequence of a Mycolicibacterium mageritense strain H4_3_1 isolated from a hybrid biological-inorganic system reactor.</title>
        <authorList>
            <person name="Feng X."/>
            <person name="Kazama D."/>
            <person name="Sato K."/>
            <person name="Kobayashi H."/>
        </authorList>
    </citation>
    <scope>NUCLEOTIDE SEQUENCE</scope>
    <source>
        <strain evidence="2">H4_3_1</strain>
    </source>
</reference>
<evidence type="ECO:0000313" key="4">
    <source>
        <dbReference type="Proteomes" id="UP001241092"/>
    </source>
</evidence>
<dbReference type="Proteomes" id="UP001241092">
    <property type="component" value="Chromosome"/>
</dbReference>
<proteinExistence type="predicted"/>
<evidence type="ECO:0000313" key="3">
    <source>
        <dbReference type="Proteomes" id="UP000465622"/>
    </source>
</evidence>
<dbReference type="Proteomes" id="UP000465622">
    <property type="component" value="Chromosome"/>
</dbReference>
<gene>
    <name evidence="2" type="ORF">hbim_03353</name>
    <name evidence="1" type="ORF">MMAGJ_37210</name>
</gene>
<evidence type="ECO:0000313" key="2">
    <source>
        <dbReference type="EMBL" id="BDY29415.1"/>
    </source>
</evidence>
<dbReference type="EMBL" id="AP022567">
    <property type="protein sequence ID" value="BBX34439.1"/>
    <property type="molecule type" value="Genomic_DNA"/>
</dbReference>
<organism evidence="2 4">
    <name type="scientific">Mycolicibacterium mageritense</name>
    <name type="common">Mycobacterium mageritense</name>
    <dbReference type="NCBI Taxonomy" id="53462"/>
    <lineage>
        <taxon>Bacteria</taxon>
        <taxon>Bacillati</taxon>
        <taxon>Actinomycetota</taxon>
        <taxon>Actinomycetes</taxon>
        <taxon>Mycobacteriales</taxon>
        <taxon>Mycobacteriaceae</taxon>
        <taxon>Mycolicibacterium</taxon>
    </lineage>
</organism>
<sequence length="156" mass="16560">MSTVRGLVCTVIIGAATTVAVPHAQADVHFVGCAFTVAMPFIYDVNGQQYVGSRVDATNCTTNLGSTPIQFEMEMSVSNQEPDGRWAAHTNHYLETRDVHDGDSFSVTFPNNDQLIPLKPGGYLASATAVSGVPGYLEPQHIAASQFSWGVPSATG</sequence>
<evidence type="ECO:0000313" key="1">
    <source>
        <dbReference type="EMBL" id="BBX34439.1"/>
    </source>
</evidence>
<reference evidence="1" key="2">
    <citation type="submission" date="2020-02" db="EMBL/GenBank/DDBJ databases">
        <authorList>
            <person name="Matsumoto Y."/>
            <person name="Motooka D."/>
            <person name="Nakamura S."/>
        </authorList>
    </citation>
    <scope>NUCLEOTIDE SEQUENCE</scope>
    <source>
        <strain evidence="1">JCM 12375</strain>
    </source>
</reference>
<name>A0AAI8TUY0_MYCME</name>
<keyword evidence="3" id="KW-1185">Reference proteome</keyword>
<accession>A0AAI8TUY0</accession>
<dbReference type="RefSeq" id="WP_131524583.1">
    <property type="nucleotide sequence ID" value="NZ_AP022567.1"/>
</dbReference>